<evidence type="ECO:0000259" key="1">
    <source>
        <dbReference type="Pfam" id="PF06445"/>
    </source>
</evidence>
<feature type="domain" description="GyrI-like small molecule binding" evidence="1">
    <location>
        <begin position="13"/>
        <end position="83"/>
    </location>
</feature>
<dbReference type="Gene3D" id="3.20.80.10">
    <property type="entry name" value="Regulatory factor, effector binding domain"/>
    <property type="match status" value="1"/>
</dbReference>
<dbReference type="InterPro" id="IPR011256">
    <property type="entry name" value="Reg_factor_effector_dom_sf"/>
</dbReference>
<keyword evidence="3" id="KW-1185">Reference proteome</keyword>
<evidence type="ECO:0000313" key="2">
    <source>
        <dbReference type="EMBL" id="GAA1574703.1"/>
    </source>
</evidence>
<evidence type="ECO:0000313" key="3">
    <source>
        <dbReference type="Proteomes" id="UP001500393"/>
    </source>
</evidence>
<reference evidence="3" key="1">
    <citation type="journal article" date="2019" name="Int. J. Syst. Evol. Microbiol.">
        <title>The Global Catalogue of Microorganisms (GCM) 10K type strain sequencing project: providing services to taxonomists for standard genome sequencing and annotation.</title>
        <authorList>
            <consortium name="The Broad Institute Genomics Platform"/>
            <consortium name="The Broad Institute Genome Sequencing Center for Infectious Disease"/>
            <person name="Wu L."/>
            <person name="Ma J."/>
        </authorList>
    </citation>
    <scope>NUCLEOTIDE SEQUENCE [LARGE SCALE GENOMIC DNA]</scope>
    <source>
        <strain evidence="3">JCM 14969</strain>
    </source>
</reference>
<comment type="caution">
    <text evidence="2">The sequence shown here is derived from an EMBL/GenBank/DDBJ whole genome shotgun (WGS) entry which is preliminary data.</text>
</comment>
<dbReference type="EMBL" id="BAAAOS010000019">
    <property type="protein sequence ID" value="GAA1574703.1"/>
    <property type="molecule type" value="Genomic_DNA"/>
</dbReference>
<dbReference type="InterPro" id="IPR029442">
    <property type="entry name" value="GyrI-like"/>
</dbReference>
<organism evidence="2 3">
    <name type="scientific">Kribbella sancticallisti</name>
    <dbReference type="NCBI Taxonomy" id="460087"/>
    <lineage>
        <taxon>Bacteria</taxon>
        <taxon>Bacillati</taxon>
        <taxon>Actinomycetota</taxon>
        <taxon>Actinomycetes</taxon>
        <taxon>Propionibacteriales</taxon>
        <taxon>Kribbellaceae</taxon>
        <taxon>Kribbella</taxon>
    </lineage>
</organism>
<sequence>MLRHYDTLGLLTPEPELESYSLSATEVASIVHHGPMNTISTAYQALAHWAESTGCSPESPRWREHYLEAAGDDESNWIVELQLVS</sequence>
<dbReference type="Proteomes" id="UP001500393">
    <property type="component" value="Unassembled WGS sequence"/>
</dbReference>
<name>A0ABP4P8N6_9ACTN</name>
<proteinExistence type="predicted"/>
<gene>
    <name evidence="2" type="ORF">GCM10009789_30210</name>
</gene>
<accession>A0ABP4P8N6</accession>
<dbReference type="Pfam" id="PF06445">
    <property type="entry name" value="GyrI-like"/>
    <property type="match status" value="1"/>
</dbReference>
<dbReference type="SUPFAM" id="SSF55136">
    <property type="entry name" value="Probable bacterial effector-binding domain"/>
    <property type="match status" value="1"/>
</dbReference>
<dbReference type="RefSeq" id="WP_344214128.1">
    <property type="nucleotide sequence ID" value="NZ_BAAAOS010000019.1"/>
</dbReference>
<protein>
    <recommendedName>
        <fullName evidence="1">GyrI-like small molecule binding domain-containing protein</fullName>
    </recommendedName>
</protein>